<gene>
    <name evidence="2" type="ORF">V6N12_000524</name>
</gene>
<proteinExistence type="predicted"/>
<feature type="domain" description="RNase H type-1" evidence="1">
    <location>
        <begin position="96"/>
        <end position="179"/>
    </location>
</feature>
<organism evidence="2 3">
    <name type="scientific">Hibiscus sabdariffa</name>
    <name type="common">roselle</name>
    <dbReference type="NCBI Taxonomy" id="183260"/>
    <lineage>
        <taxon>Eukaryota</taxon>
        <taxon>Viridiplantae</taxon>
        <taxon>Streptophyta</taxon>
        <taxon>Embryophyta</taxon>
        <taxon>Tracheophyta</taxon>
        <taxon>Spermatophyta</taxon>
        <taxon>Magnoliopsida</taxon>
        <taxon>eudicotyledons</taxon>
        <taxon>Gunneridae</taxon>
        <taxon>Pentapetalae</taxon>
        <taxon>rosids</taxon>
        <taxon>malvids</taxon>
        <taxon>Malvales</taxon>
        <taxon>Malvaceae</taxon>
        <taxon>Malvoideae</taxon>
        <taxon>Hibiscus</taxon>
    </lineage>
</organism>
<reference evidence="2 3" key="1">
    <citation type="journal article" date="2024" name="G3 (Bethesda)">
        <title>Genome assembly of Hibiscus sabdariffa L. provides insights into metabolisms of medicinal natural products.</title>
        <authorList>
            <person name="Kim T."/>
        </authorList>
    </citation>
    <scope>NUCLEOTIDE SEQUENCE [LARGE SCALE GENOMIC DNA]</scope>
    <source>
        <strain evidence="2">TK-2024</strain>
        <tissue evidence="2">Old leaves</tissue>
    </source>
</reference>
<evidence type="ECO:0000259" key="1">
    <source>
        <dbReference type="Pfam" id="PF13456"/>
    </source>
</evidence>
<dbReference type="InterPro" id="IPR044730">
    <property type="entry name" value="RNase_H-like_dom_plant"/>
</dbReference>
<sequence length="221" mass="24610">MSLREWILHGTSSANFCDLIDGPFQFLFASFIWQVWKRRNAFVLASRNMGAESLLHINVHWARLYHLPRHHAILPYSSFAANVKWSPPPNGWFCLNSDASLSHSSGAGSIGGVVRDHSGVLRFSYSKSIGTTTVLQAELRGILEGLRIARDKGSIAILCAGDCHIVFSTIPCEANMVADFMSKLYSSSSIAIYDSVSFTPGLRDLLHRDSFDPPYVRIRHL</sequence>
<dbReference type="Gene3D" id="3.30.420.10">
    <property type="entry name" value="Ribonuclease H-like superfamily/Ribonuclease H"/>
    <property type="match status" value="1"/>
</dbReference>
<dbReference type="PANTHER" id="PTHR47074:SF11">
    <property type="entry name" value="REVERSE TRANSCRIPTASE-LIKE PROTEIN"/>
    <property type="match status" value="1"/>
</dbReference>
<dbReference type="InterPro" id="IPR012337">
    <property type="entry name" value="RNaseH-like_sf"/>
</dbReference>
<dbReference type="InterPro" id="IPR002156">
    <property type="entry name" value="RNaseH_domain"/>
</dbReference>
<dbReference type="SUPFAM" id="SSF53098">
    <property type="entry name" value="Ribonuclease H-like"/>
    <property type="match status" value="1"/>
</dbReference>
<dbReference type="InterPro" id="IPR036397">
    <property type="entry name" value="RNaseH_sf"/>
</dbReference>
<dbReference type="Proteomes" id="UP001472677">
    <property type="component" value="Unassembled WGS sequence"/>
</dbReference>
<accession>A0ABR2AVQ1</accession>
<dbReference type="Pfam" id="PF13456">
    <property type="entry name" value="RVT_3"/>
    <property type="match status" value="1"/>
</dbReference>
<dbReference type="PANTHER" id="PTHR47074">
    <property type="entry name" value="BNAC02G40300D PROTEIN"/>
    <property type="match status" value="1"/>
</dbReference>
<name>A0ABR2AVQ1_9ROSI</name>
<dbReference type="EMBL" id="JBBPBM010000274">
    <property type="protein sequence ID" value="KAK8498255.1"/>
    <property type="molecule type" value="Genomic_DNA"/>
</dbReference>
<keyword evidence="3" id="KW-1185">Reference proteome</keyword>
<evidence type="ECO:0000313" key="2">
    <source>
        <dbReference type="EMBL" id="KAK8498255.1"/>
    </source>
</evidence>
<protein>
    <recommendedName>
        <fullName evidence="1">RNase H type-1 domain-containing protein</fullName>
    </recommendedName>
</protein>
<comment type="caution">
    <text evidence="2">The sequence shown here is derived from an EMBL/GenBank/DDBJ whole genome shotgun (WGS) entry which is preliminary data.</text>
</comment>
<evidence type="ECO:0000313" key="3">
    <source>
        <dbReference type="Proteomes" id="UP001472677"/>
    </source>
</evidence>
<dbReference type="InterPro" id="IPR052929">
    <property type="entry name" value="RNase_H-like_EbsB-rel"/>
</dbReference>
<dbReference type="CDD" id="cd06222">
    <property type="entry name" value="RNase_H_like"/>
    <property type="match status" value="1"/>
</dbReference>